<keyword evidence="5" id="KW-0472">Membrane</keyword>
<dbReference type="HOGENOM" id="CLU_1928418_0_0_1"/>
<sequence>MFTPRISFERGPEFADLADDVYVRAFSVYEHSISESRAQLAAITIIIVTLQTSRVFEVVVCDTLIMKAALHGAKLLKKPHQAIIVHATSHLWWQEPPAEGDGDGDGDGARTDDENGKSTKERELPCMVRSC</sequence>
<dbReference type="GO" id="GO:0042147">
    <property type="term" value="P:retrograde transport, endosome to Golgi"/>
    <property type="evidence" value="ECO:0007669"/>
    <property type="project" value="InterPro"/>
</dbReference>
<keyword evidence="3" id="KW-0813">Transport</keyword>
<evidence type="ECO:0000313" key="8">
    <source>
        <dbReference type="Proteomes" id="UP000054018"/>
    </source>
</evidence>
<reference evidence="7 8" key="1">
    <citation type="submission" date="2014-04" db="EMBL/GenBank/DDBJ databases">
        <authorList>
            <consortium name="DOE Joint Genome Institute"/>
            <person name="Kuo A."/>
            <person name="Kohler A."/>
            <person name="Costa M.D."/>
            <person name="Nagy L.G."/>
            <person name="Floudas D."/>
            <person name="Copeland A."/>
            <person name="Barry K.W."/>
            <person name="Cichocki N."/>
            <person name="Veneault-Fourrey C."/>
            <person name="LaButti K."/>
            <person name="Lindquist E.A."/>
            <person name="Lipzen A."/>
            <person name="Lundell T."/>
            <person name="Morin E."/>
            <person name="Murat C."/>
            <person name="Sun H."/>
            <person name="Tunlid A."/>
            <person name="Henrissat B."/>
            <person name="Grigoriev I.V."/>
            <person name="Hibbett D.S."/>
            <person name="Martin F."/>
            <person name="Nordberg H.P."/>
            <person name="Cantor M.N."/>
            <person name="Hua S.X."/>
        </authorList>
    </citation>
    <scope>NUCLEOTIDE SEQUENCE [LARGE SCALE GENOMIC DNA]</scope>
    <source>
        <strain evidence="7 8">441</strain>
    </source>
</reference>
<feature type="region of interest" description="Disordered" evidence="6">
    <location>
        <begin position="94"/>
        <end position="131"/>
    </location>
</feature>
<dbReference type="InterPro" id="IPR042491">
    <property type="entry name" value="Vps35_C"/>
</dbReference>
<evidence type="ECO:0000313" key="7">
    <source>
        <dbReference type="EMBL" id="KIK26877.1"/>
    </source>
</evidence>
<dbReference type="InterPro" id="IPR005378">
    <property type="entry name" value="Vps35"/>
</dbReference>
<evidence type="ECO:0000256" key="6">
    <source>
        <dbReference type="SAM" id="MobiDB-lite"/>
    </source>
</evidence>
<dbReference type="STRING" id="765257.A0A0C9ZXF0"/>
<dbReference type="GO" id="GO:0005770">
    <property type="term" value="C:late endosome"/>
    <property type="evidence" value="ECO:0007669"/>
    <property type="project" value="TreeGrafter"/>
</dbReference>
<reference evidence="8" key="2">
    <citation type="submission" date="2015-01" db="EMBL/GenBank/DDBJ databases">
        <title>Evolutionary Origins and Diversification of the Mycorrhizal Mutualists.</title>
        <authorList>
            <consortium name="DOE Joint Genome Institute"/>
            <consortium name="Mycorrhizal Genomics Consortium"/>
            <person name="Kohler A."/>
            <person name="Kuo A."/>
            <person name="Nagy L.G."/>
            <person name="Floudas D."/>
            <person name="Copeland A."/>
            <person name="Barry K.W."/>
            <person name="Cichocki N."/>
            <person name="Veneault-Fourrey C."/>
            <person name="LaButti K."/>
            <person name="Lindquist E.A."/>
            <person name="Lipzen A."/>
            <person name="Lundell T."/>
            <person name="Morin E."/>
            <person name="Murat C."/>
            <person name="Riley R."/>
            <person name="Ohm R."/>
            <person name="Sun H."/>
            <person name="Tunlid A."/>
            <person name="Henrissat B."/>
            <person name="Grigoriev I.V."/>
            <person name="Hibbett D.S."/>
            <person name="Martin F."/>
        </authorList>
    </citation>
    <scope>NUCLEOTIDE SEQUENCE [LARGE SCALE GENOMIC DNA]</scope>
    <source>
        <strain evidence="8">441</strain>
    </source>
</reference>
<dbReference type="OrthoDB" id="10258141at2759"/>
<evidence type="ECO:0000256" key="1">
    <source>
        <dbReference type="ARBA" id="ARBA00004170"/>
    </source>
</evidence>
<evidence type="ECO:0000256" key="4">
    <source>
        <dbReference type="ARBA" id="ARBA00022927"/>
    </source>
</evidence>
<comment type="subcellular location">
    <subcellularLocation>
        <location evidence="1">Membrane</location>
        <topology evidence="1">Peripheral membrane protein</topology>
    </subcellularLocation>
</comment>
<feature type="compositionally biased region" description="Basic and acidic residues" evidence="6">
    <location>
        <begin position="107"/>
        <end position="124"/>
    </location>
</feature>
<evidence type="ECO:0000256" key="3">
    <source>
        <dbReference type="ARBA" id="ARBA00022448"/>
    </source>
</evidence>
<evidence type="ECO:0000256" key="2">
    <source>
        <dbReference type="ARBA" id="ARBA00006536"/>
    </source>
</evidence>
<accession>A0A0C9ZXF0</accession>
<dbReference type="GO" id="GO:0006886">
    <property type="term" value="P:intracellular protein transport"/>
    <property type="evidence" value="ECO:0007669"/>
    <property type="project" value="TreeGrafter"/>
</dbReference>
<name>A0A0C9ZXF0_9AGAM</name>
<dbReference type="PANTHER" id="PTHR11099">
    <property type="entry name" value="VACUOLAR SORTING PROTEIN 35"/>
    <property type="match status" value="1"/>
</dbReference>
<dbReference type="GO" id="GO:0005829">
    <property type="term" value="C:cytosol"/>
    <property type="evidence" value="ECO:0007669"/>
    <property type="project" value="GOC"/>
</dbReference>
<keyword evidence="4" id="KW-0653">Protein transport</keyword>
<dbReference type="EMBL" id="KN833699">
    <property type="protein sequence ID" value="KIK26877.1"/>
    <property type="molecule type" value="Genomic_DNA"/>
</dbReference>
<dbReference type="Pfam" id="PF03635">
    <property type="entry name" value="Vps35"/>
    <property type="match status" value="1"/>
</dbReference>
<protein>
    <submittedName>
        <fullName evidence="7">Uncharacterized protein</fullName>
    </submittedName>
</protein>
<dbReference type="PANTHER" id="PTHR11099:SF0">
    <property type="entry name" value="VACUOLAR PROTEIN SORTING-ASSOCIATED PROTEIN 35"/>
    <property type="match status" value="1"/>
</dbReference>
<comment type="similarity">
    <text evidence="2">Belongs to the VPS35 family.</text>
</comment>
<proteinExistence type="inferred from homology"/>
<dbReference type="Gene3D" id="1.25.40.660">
    <property type="entry name" value="Vacuolar protein sorting-associated protein 35, helical subcomplex Vps35-C"/>
    <property type="match status" value="1"/>
</dbReference>
<evidence type="ECO:0000256" key="5">
    <source>
        <dbReference type="ARBA" id="ARBA00023136"/>
    </source>
</evidence>
<dbReference type="GO" id="GO:0030906">
    <property type="term" value="C:retromer, cargo-selective complex"/>
    <property type="evidence" value="ECO:0007669"/>
    <property type="project" value="InterPro"/>
</dbReference>
<keyword evidence="8" id="KW-1185">Reference proteome</keyword>
<dbReference type="Proteomes" id="UP000054018">
    <property type="component" value="Unassembled WGS sequence"/>
</dbReference>
<organism evidence="7 8">
    <name type="scientific">Pisolithus microcarpus 441</name>
    <dbReference type="NCBI Taxonomy" id="765257"/>
    <lineage>
        <taxon>Eukaryota</taxon>
        <taxon>Fungi</taxon>
        <taxon>Dikarya</taxon>
        <taxon>Basidiomycota</taxon>
        <taxon>Agaricomycotina</taxon>
        <taxon>Agaricomycetes</taxon>
        <taxon>Agaricomycetidae</taxon>
        <taxon>Boletales</taxon>
        <taxon>Sclerodermatineae</taxon>
        <taxon>Pisolithaceae</taxon>
        <taxon>Pisolithus</taxon>
    </lineage>
</organism>
<dbReference type="AlphaFoldDB" id="A0A0C9ZXF0"/>
<gene>
    <name evidence="7" type="ORF">PISMIDRAFT_231918</name>
</gene>